<dbReference type="Proteomes" id="UP001151760">
    <property type="component" value="Unassembled WGS sequence"/>
</dbReference>
<sequence length="208" mass="23893">MSTQQDICATGSENRPPMLNNDNYVPWSTALLRYAKSKANRKLLYNSIINDSYFLIAQKEEARIQLQAEEFDLMTTICDIDEIEEVNANCILMTNLQQASILEEHVENNRGTVEQHPTIVEETRAYLESLYNNLVTDVEKVNMVNRKMCDTNADLTTELILKDEIATIVNQIDARVQNFEMQFLKEVAKFVRDFKSIAKEASESLDKT</sequence>
<protein>
    <submittedName>
        <fullName evidence="1">Uncharacterized protein</fullName>
    </submittedName>
</protein>
<reference evidence="1" key="2">
    <citation type="submission" date="2022-01" db="EMBL/GenBank/DDBJ databases">
        <authorList>
            <person name="Yamashiro T."/>
            <person name="Shiraishi A."/>
            <person name="Satake H."/>
            <person name="Nakayama K."/>
        </authorList>
    </citation>
    <scope>NUCLEOTIDE SEQUENCE</scope>
</reference>
<reference evidence="1" key="1">
    <citation type="journal article" date="2022" name="Int. J. Mol. Sci.">
        <title>Draft Genome of Tanacetum Coccineum: Genomic Comparison of Closely Related Tanacetum-Family Plants.</title>
        <authorList>
            <person name="Yamashiro T."/>
            <person name="Shiraishi A."/>
            <person name="Nakayama K."/>
            <person name="Satake H."/>
        </authorList>
    </citation>
    <scope>NUCLEOTIDE SEQUENCE</scope>
</reference>
<organism evidence="1 2">
    <name type="scientific">Tanacetum coccineum</name>
    <dbReference type="NCBI Taxonomy" id="301880"/>
    <lineage>
        <taxon>Eukaryota</taxon>
        <taxon>Viridiplantae</taxon>
        <taxon>Streptophyta</taxon>
        <taxon>Embryophyta</taxon>
        <taxon>Tracheophyta</taxon>
        <taxon>Spermatophyta</taxon>
        <taxon>Magnoliopsida</taxon>
        <taxon>eudicotyledons</taxon>
        <taxon>Gunneridae</taxon>
        <taxon>Pentapetalae</taxon>
        <taxon>asterids</taxon>
        <taxon>campanulids</taxon>
        <taxon>Asterales</taxon>
        <taxon>Asteraceae</taxon>
        <taxon>Asteroideae</taxon>
        <taxon>Anthemideae</taxon>
        <taxon>Anthemidinae</taxon>
        <taxon>Tanacetum</taxon>
    </lineage>
</organism>
<gene>
    <name evidence="1" type="ORF">Tco_0770349</name>
</gene>
<keyword evidence="2" id="KW-1185">Reference proteome</keyword>
<accession>A0ABQ4ZFV3</accession>
<name>A0ABQ4ZFV3_9ASTR</name>
<comment type="caution">
    <text evidence="1">The sequence shown here is derived from an EMBL/GenBank/DDBJ whole genome shotgun (WGS) entry which is preliminary data.</text>
</comment>
<evidence type="ECO:0000313" key="2">
    <source>
        <dbReference type="Proteomes" id="UP001151760"/>
    </source>
</evidence>
<dbReference type="EMBL" id="BQNB010011220">
    <property type="protein sequence ID" value="GJS87713.1"/>
    <property type="molecule type" value="Genomic_DNA"/>
</dbReference>
<proteinExistence type="predicted"/>
<evidence type="ECO:0000313" key="1">
    <source>
        <dbReference type="EMBL" id="GJS87713.1"/>
    </source>
</evidence>